<evidence type="ECO:0000313" key="2">
    <source>
        <dbReference type="EMBL" id="AEL28276.1"/>
    </source>
</evidence>
<name>G0J1R7_CYCMS</name>
<dbReference type="HOGENOM" id="CLU_126998_1_0_10"/>
<keyword evidence="3" id="KW-1185">Reference proteome</keyword>
<proteinExistence type="predicted"/>
<dbReference type="RefSeq" id="WP_014022559.1">
    <property type="nucleotide sequence ID" value="NC_015914.1"/>
</dbReference>
<dbReference type="CDD" id="cd14797">
    <property type="entry name" value="DUF302"/>
    <property type="match status" value="1"/>
</dbReference>
<dbReference type="InterPro" id="IPR035923">
    <property type="entry name" value="TT1751-like_sf"/>
</dbReference>
<evidence type="ECO:0000259" key="1">
    <source>
        <dbReference type="Pfam" id="PF03625"/>
    </source>
</evidence>
<dbReference type="Gene3D" id="3.30.310.70">
    <property type="entry name" value="TT1751-like domain"/>
    <property type="match status" value="1"/>
</dbReference>
<dbReference type="Pfam" id="PF03625">
    <property type="entry name" value="DUF302"/>
    <property type="match status" value="1"/>
</dbReference>
<gene>
    <name evidence="2" type="ordered locus">Cycma_4590</name>
</gene>
<dbReference type="PANTHER" id="PTHR38342">
    <property type="entry name" value="SLR5037 PROTEIN"/>
    <property type="match status" value="1"/>
</dbReference>
<dbReference type="EMBL" id="CP002955">
    <property type="protein sequence ID" value="AEL28276.1"/>
    <property type="molecule type" value="Genomic_DNA"/>
</dbReference>
<dbReference type="InterPro" id="IPR005180">
    <property type="entry name" value="DUF302"/>
</dbReference>
<dbReference type="KEGG" id="cmr:Cycma_4590"/>
<accession>G0J1R7</accession>
<protein>
    <recommendedName>
        <fullName evidence="1">DUF302 domain-containing protein</fullName>
    </recommendedName>
</protein>
<dbReference type="Proteomes" id="UP000001635">
    <property type="component" value="Chromosome"/>
</dbReference>
<evidence type="ECO:0000313" key="3">
    <source>
        <dbReference type="Proteomes" id="UP000001635"/>
    </source>
</evidence>
<dbReference type="STRING" id="880070.Cycma_4590"/>
<sequence>MSDKNKIAEENYKESMHTPYALSRRYGSLTFEVAVQNVRDALNQMELKVVNHFNLHDHIQENLGKEINRYTILGACNAELALEALSTENKAGIMLPCNVIVQEMDNEGIIEVSVVDPTVTFSLAKNEKLTTMGTKAKERLHQILDHIEKSNVKL</sequence>
<dbReference type="AlphaFoldDB" id="G0J1R7"/>
<reference evidence="3" key="1">
    <citation type="submission" date="2011-07" db="EMBL/GenBank/DDBJ databases">
        <title>The complete genome of Cyclobacterium marinum DSM 745.</title>
        <authorList>
            <person name="Lucas S."/>
            <person name="Han J."/>
            <person name="Lapidus A."/>
            <person name="Bruce D."/>
            <person name="Goodwin L."/>
            <person name="Pitluck S."/>
            <person name="Peters L."/>
            <person name="Kyrpides N."/>
            <person name="Mavromatis K."/>
            <person name="Ivanova N."/>
            <person name="Ovchinnikova G."/>
            <person name="Chertkov O."/>
            <person name="Detter J.C."/>
            <person name="Tapia R."/>
            <person name="Han C."/>
            <person name="Land M."/>
            <person name="Hauser L."/>
            <person name="Markowitz V."/>
            <person name="Cheng J.-F."/>
            <person name="Hugenholtz P."/>
            <person name="Woyke T."/>
            <person name="Wu D."/>
            <person name="Tindall B."/>
            <person name="Schuetze A."/>
            <person name="Brambilla E."/>
            <person name="Klenk H.-P."/>
            <person name="Eisen J.A."/>
        </authorList>
    </citation>
    <scope>NUCLEOTIDE SEQUENCE [LARGE SCALE GENOMIC DNA]</scope>
    <source>
        <strain evidence="3">ATCC 25205 / DSM 745 / LMG 13164 / NCIMB 1802</strain>
    </source>
</reference>
<dbReference type="SUPFAM" id="SSF103247">
    <property type="entry name" value="TT1751-like"/>
    <property type="match status" value="1"/>
</dbReference>
<dbReference type="PANTHER" id="PTHR38342:SF1">
    <property type="entry name" value="SLR5037 PROTEIN"/>
    <property type="match status" value="1"/>
</dbReference>
<dbReference type="eggNOG" id="COG3439">
    <property type="taxonomic scope" value="Bacteria"/>
</dbReference>
<feature type="domain" description="DUF302" evidence="1">
    <location>
        <begin position="54"/>
        <end position="117"/>
    </location>
</feature>
<organism evidence="2 3">
    <name type="scientific">Cyclobacterium marinum (strain ATCC 25205 / DSM 745 / LMG 13164 / NCIMB 1802)</name>
    <name type="common">Flectobacillus marinus</name>
    <dbReference type="NCBI Taxonomy" id="880070"/>
    <lineage>
        <taxon>Bacteria</taxon>
        <taxon>Pseudomonadati</taxon>
        <taxon>Bacteroidota</taxon>
        <taxon>Cytophagia</taxon>
        <taxon>Cytophagales</taxon>
        <taxon>Cyclobacteriaceae</taxon>
        <taxon>Cyclobacterium</taxon>
    </lineage>
</organism>